<evidence type="ECO:0000313" key="4">
    <source>
        <dbReference type="Proteomes" id="UP000237983"/>
    </source>
</evidence>
<keyword evidence="4" id="KW-1185">Reference proteome</keyword>
<accession>A0A2T0VG19</accession>
<protein>
    <submittedName>
        <fullName evidence="3">Uncharacterized protein DUF222</fullName>
    </submittedName>
</protein>
<evidence type="ECO:0000259" key="2">
    <source>
        <dbReference type="SMART" id="SM00507"/>
    </source>
</evidence>
<feature type="region of interest" description="Disordered" evidence="1">
    <location>
        <begin position="377"/>
        <end position="399"/>
    </location>
</feature>
<feature type="domain" description="HNH nuclease" evidence="2">
    <location>
        <begin position="486"/>
        <end position="538"/>
    </location>
</feature>
<feature type="region of interest" description="Disordered" evidence="1">
    <location>
        <begin position="1"/>
        <end position="35"/>
    </location>
</feature>
<sequence length="632" mass="68352">MTSSVDPPDDRFAPDPADDPPPHEPVSSGHDAARDIVGDAAVEREFRNGLPVVRCHFATGWDSEAQWKNEVAILLEQAQQARPTPAVVDPNLGVLDDAQFAEWASAHPLGASSDSTESTDCGGSSDSSGSSGSIDASVLYDPRAVAAEKDAITEQLIDLDREEATLHARRTRLFEQYRVLSVRAVQGAQQFRAGAEKAGWNAEVIARREMITELATATHKSENGIAQLINEAEILCATLPSTMIALTEGAMSYRHASVIASQAKDVPEEMRPDFEDAVVPVAAASTVSQLKSRARIVRERLHPESIDSRKKKAVRGRYMEVDPAEDGMAMLSVKLTAVDAVGIYNRYTDTARSLQTKDEKRTLGQLRVDAFRDVAINGTIPTDSPNRTTNPETDGEADTLGEAGEGVVMAGLAATGITATVMIMVPALTALGRSDEPATLEGYGPIDLDTAMELAAGAPSWIRVLTHPETGVVMSVGNTRYKIPAAMRMWLRIRDLICRFPGCNRSAKHCDVDHIVDWQYGGHTSTDNLQHLCAGHHHVKGYTSWSVRYLENGTIEWISPAGRTHTTDPAVPIQFTINADTANGVEGDDEGEVDETAEATPAYGFLEAWNQLEADSDDDGWYNPPSDAPTPF</sequence>
<proteinExistence type="predicted"/>
<dbReference type="Gene3D" id="1.10.30.50">
    <property type="match status" value="1"/>
</dbReference>
<dbReference type="CDD" id="cd00085">
    <property type="entry name" value="HNHc"/>
    <property type="match status" value="1"/>
</dbReference>
<feature type="region of interest" description="Disordered" evidence="1">
    <location>
        <begin position="108"/>
        <end position="134"/>
    </location>
</feature>
<dbReference type="AlphaFoldDB" id="A0A2T0VG19"/>
<dbReference type="Pfam" id="PF02720">
    <property type="entry name" value="DUF222"/>
    <property type="match status" value="1"/>
</dbReference>
<comment type="caution">
    <text evidence="3">The sequence shown here is derived from an EMBL/GenBank/DDBJ whole genome shotgun (WGS) entry which is preliminary data.</text>
</comment>
<reference evidence="3 4" key="1">
    <citation type="submission" date="2018-03" db="EMBL/GenBank/DDBJ databases">
        <title>Genomic Encyclopedia of Type Strains, Phase III (KMG-III): the genomes of soil and plant-associated and newly described type strains.</title>
        <authorList>
            <person name="Whitman W."/>
        </authorList>
    </citation>
    <scope>NUCLEOTIDE SEQUENCE [LARGE SCALE GENOMIC DNA]</scope>
    <source>
        <strain evidence="3 4">CGMCC 1.12484</strain>
    </source>
</reference>
<dbReference type="InterPro" id="IPR003870">
    <property type="entry name" value="DUF222"/>
</dbReference>
<dbReference type="InterPro" id="IPR003615">
    <property type="entry name" value="HNH_nuc"/>
</dbReference>
<gene>
    <name evidence="3" type="ORF">B0I08_103322</name>
</gene>
<feature type="compositionally biased region" description="Low complexity" evidence="1">
    <location>
        <begin position="112"/>
        <end position="134"/>
    </location>
</feature>
<dbReference type="OrthoDB" id="3261064at2"/>
<dbReference type="SMART" id="SM00507">
    <property type="entry name" value="HNHc"/>
    <property type="match status" value="1"/>
</dbReference>
<evidence type="ECO:0000313" key="3">
    <source>
        <dbReference type="EMBL" id="PRY69116.1"/>
    </source>
</evidence>
<name>A0A2T0VG19_9MICO</name>
<dbReference type="EMBL" id="PVTL01000003">
    <property type="protein sequence ID" value="PRY69116.1"/>
    <property type="molecule type" value="Genomic_DNA"/>
</dbReference>
<dbReference type="Proteomes" id="UP000237983">
    <property type="component" value="Unassembled WGS sequence"/>
</dbReference>
<organism evidence="3 4">
    <name type="scientific">Glaciihabitans tibetensis</name>
    <dbReference type="NCBI Taxonomy" id="1266600"/>
    <lineage>
        <taxon>Bacteria</taxon>
        <taxon>Bacillati</taxon>
        <taxon>Actinomycetota</taxon>
        <taxon>Actinomycetes</taxon>
        <taxon>Micrococcales</taxon>
        <taxon>Microbacteriaceae</taxon>
        <taxon>Glaciihabitans</taxon>
    </lineage>
</organism>
<evidence type="ECO:0000256" key="1">
    <source>
        <dbReference type="SAM" id="MobiDB-lite"/>
    </source>
</evidence>
<feature type="compositionally biased region" description="Polar residues" evidence="1">
    <location>
        <begin position="379"/>
        <end position="392"/>
    </location>
</feature>
<dbReference type="RefSeq" id="WP_106211405.1">
    <property type="nucleotide sequence ID" value="NZ_PVTL01000003.1"/>
</dbReference>